<keyword evidence="14" id="KW-1185">Reference proteome</keyword>
<dbReference type="PROSITE" id="PS00409">
    <property type="entry name" value="PROKAR_NTER_METHYL"/>
    <property type="match status" value="1"/>
</dbReference>
<evidence type="ECO:0000256" key="11">
    <source>
        <dbReference type="SAM" id="Phobius"/>
    </source>
</evidence>
<dbReference type="NCBIfam" id="TIGR01708">
    <property type="entry name" value="typeII_sec_gspH"/>
    <property type="match status" value="1"/>
</dbReference>
<dbReference type="GO" id="GO:0015627">
    <property type="term" value="C:type II protein secretion system complex"/>
    <property type="evidence" value="ECO:0007669"/>
    <property type="project" value="InterPro"/>
</dbReference>
<keyword evidence="5" id="KW-0997">Cell inner membrane</keyword>
<evidence type="ECO:0000259" key="12">
    <source>
        <dbReference type="Pfam" id="PF12019"/>
    </source>
</evidence>
<dbReference type="InterPro" id="IPR022346">
    <property type="entry name" value="T2SS_GspH"/>
</dbReference>
<keyword evidence="4" id="KW-0488">Methylation</keyword>
<evidence type="ECO:0000256" key="8">
    <source>
        <dbReference type="ARBA" id="ARBA00023136"/>
    </source>
</evidence>
<evidence type="ECO:0000256" key="4">
    <source>
        <dbReference type="ARBA" id="ARBA00022481"/>
    </source>
</evidence>
<protein>
    <recommendedName>
        <fullName evidence="2">Type II secretion system protein H</fullName>
    </recommendedName>
    <alternativeName>
        <fullName evidence="10">General secretion pathway protein H</fullName>
    </alternativeName>
</protein>
<keyword evidence="8 11" id="KW-0472">Membrane</keyword>
<evidence type="ECO:0000256" key="9">
    <source>
        <dbReference type="ARBA" id="ARBA00025772"/>
    </source>
</evidence>
<evidence type="ECO:0000256" key="2">
    <source>
        <dbReference type="ARBA" id="ARBA00021549"/>
    </source>
</evidence>
<keyword evidence="7 11" id="KW-1133">Transmembrane helix</keyword>
<dbReference type="Pfam" id="PF12019">
    <property type="entry name" value="GspH"/>
    <property type="match status" value="1"/>
</dbReference>
<keyword evidence="3" id="KW-1003">Cell membrane</keyword>
<name>A0A363UN81_9GAMM</name>
<comment type="subcellular location">
    <subcellularLocation>
        <location evidence="1">Cell inner membrane</location>
        <topology evidence="1">Single-pass membrane protein</topology>
    </subcellularLocation>
</comment>
<evidence type="ECO:0000256" key="6">
    <source>
        <dbReference type="ARBA" id="ARBA00022692"/>
    </source>
</evidence>
<keyword evidence="6 11" id="KW-0812">Transmembrane</keyword>
<evidence type="ECO:0000256" key="7">
    <source>
        <dbReference type="ARBA" id="ARBA00022989"/>
    </source>
</evidence>
<reference evidence="13 14" key="1">
    <citation type="submission" date="2018-05" db="EMBL/GenBank/DDBJ databases">
        <title>Abyssibacter profundi OUC007T gen. nov., sp. nov, a marine bacterium isolated from seawater of the Mariana Trench.</title>
        <authorList>
            <person name="Zhou S."/>
        </authorList>
    </citation>
    <scope>NUCLEOTIDE SEQUENCE [LARGE SCALE GENOMIC DNA]</scope>
    <source>
        <strain evidence="13 14">OUC007</strain>
    </source>
</reference>
<dbReference type="InterPro" id="IPR012902">
    <property type="entry name" value="N_methyl_site"/>
</dbReference>
<dbReference type="RefSeq" id="WP_109719485.1">
    <property type="nucleotide sequence ID" value="NZ_QEQK01000004.1"/>
</dbReference>
<evidence type="ECO:0000256" key="1">
    <source>
        <dbReference type="ARBA" id="ARBA00004377"/>
    </source>
</evidence>
<dbReference type="AlphaFoldDB" id="A0A363UN81"/>
<proteinExistence type="inferred from homology"/>
<dbReference type="InterPro" id="IPR045584">
    <property type="entry name" value="Pilin-like"/>
</dbReference>
<dbReference type="Proteomes" id="UP000251800">
    <property type="component" value="Unassembled WGS sequence"/>
</dbReference>
<organism evidence="13 14">
    <name type="scientific">Abyssibacter profundi</name>
    <dbReference type="NCBI Taxonomy" id="2182787"/>
    <lineage>
        <taxon>Bacteria</taxon>
        <taxon>Pseudomonadati</taxon>
        <taxon>Pseudomonadota</taxon>
        <taxon>Gammaproteobacteria</taxon>
        <taxon>Chromatiales</taxon>
        <taxon>Oceanococcaceae</taxon>
        <taxon>Abyssibacter</taxon>
    </lineage>
</organism>
<dbReference type="InterPro" id="IPR049875">
    <property type="entry name" value="TypeII_GspH"/>
</dbReference>
<comment type="similarity">
    <text evidence="9">Belongs to the GSP H family.</text>
</comment>
<dbReference type="GO" id="GO:0005886">
    <property type="term" value="C:plasma membrane"/>
    <property type="evidence" value="ECO:0007669"/>
    <property type="project" value="UniProtKB-SubCell"/>
</dbReference>
<dbReference type="GO" id="GO:0015628">
    <property type="term" value="P:protein secretion by the type II secretion system"/>
    <property type="evidence" value="ECO:0007669"/>
    <property type="project" value="InterPro"/>
</dbReference>
<dbReference type="Gene3D" id="3.55.40.10">
    <property type="entry name" value="minor pseudopilin epsh domain"/>
    <property type="match status" value="1"/>
</dbReference>
<dbReference type="Pfam" id="PF07963">
    <property type="entry name" value="N_methyl"/>
    <property type="match status" value="1"/>
</dbReference>
<feature type="transmembrane region" description="Helical" evidence="11">
    <location>
        <begin position="20"/>
        <end position="40"/>
    </location>
</feature>
<dbReference type="OrthoDB" id="5730913at2"/>
<evidence type="ECO:0000313" key="14">
    <source>
        <dbReference type="Proteomes" id="UP000251800"/>
    </source>
</evidence>
<dbReference type="PRINTS" id="PR00885">
    <property type="entry name" value="BCTERIALGSPH"/>
</dbReference>
<evidence type="ECO:0000256" key="5">
    <source>
        <dbReference type="ARBA" id="ARBA00022519"/>
    </source>
</evidence>
<sequence length="189" mass="21044">MSPYRGPSPAAARCRGFTLIELIVVIFIIGIIVTLAALSVSGRGRSDQVELEARRMAELIRLAGERAIIFGEDYGLAVAQREYAFLVLTDRGWAPADGPLRQRQLQEPLELRLAVSLDRENRFSLPTPDQQTEDDEDAPEALEPDVLFLSTGEMTPFELTVVLPDSDIAYRVETDLTGQVETQRVEHAY</sequence>
<dbReference type="InterPro" id="IPR002416">
    <property type="entry name" value="T2SS_protein-GspH"/>
</dbReference>
<feature type="domain" description="General secretion pathway GspH" evidence="12">
    <location>
        <begin position="52"/>
        <end position="178"/>
    </location>
</feature>
<dbReference type="SUPFAM" id="SSF54523">
    <property type="entry name" value="Pili subunits"/>
    <property type="match status" value="1"/>
</dbReference>
<comment type="caution">
    <text evidence="13">The sequence shown here is derived from an EMBL/GenBank/DDBJ whole genome shotgun (WGS) entry which is preliminary data.</text>
</comment>
<dbReference type="EMBL" id="QEQK01000004">
    <property type="protein sequence ID" value="PWN56886.1"/>
    <property type="molecule type" value="Genomic_DNA"/>
</dbReference>
<gene>
    <name evidence="13" type="primary">gspH</name>
    <name evidence="13" type="ORF">DEH80_05575</name>
</gene>
<accession>A0A363UN81</accession>
<dbReference type="NCBIfam" id="TIGR02532">
    <property type="entry name" value="IV_pilin_GFxxxE"/>
    <property type="match status" value="1"/>
</dbReference>
<evidence type="ECO:0000256" key="3">
    <source>
        <dbReference type="ARBA" id="ARBA00022475"/>
    </source>
</evidence>
<evidence type="ECO:0000256" key="10">
    <source>
        <dbReference type="ARBA" id="ARBA00030775"/>
    </source>
</evidence>
<evidence type="ECO:0000313" key="13">
    <source>
        <dbReference type="EMBL" id="PWN56886.1"/>
    </source>
</evidence>